<evidence type="ECO:0000313" key="12">
    <source>
        <dbReference type="EMBL" id="TPE50319.1"/>
    </source>
</evidence>
<evidence type="ECO:0000256" key="2">
    <source>
        <dbReference type="ARBA" id="ARBA00010072"/>
    </source>
</evidence>
<dbReference type="PROSITE" id="PS50928">
    <property type="entry name" value="ABC_TM1"/>
    <property type="match status" value="1"/>
</dbReference>
<dbReference type="Pfam" id="PF00528">
    <property type="entry name" value="BPD_transp_1"/>
    <property type="match status" value="1"/>
</dbReference>
<feature type="transmembrane region" description="Helical" evidence="10">
    <location>
        <begin position="12"/>
        <end position="36"/>
    </location>
</feature>
<evidence type="ECO:0000256" key="7">
    <source>
        <dbReference type="ARBA" id="ARBA00022970"/>
    </source>
</evidence>
<feature type="transmembrane region" description="Helical" evidence="10">
    <location>
        <begin position="94"/>
        <end position="112"/>
    </location>
</feature>
<comment type="subcellular location">
    <subcellularLocation>
        <location evidence="1">Cell inner membrane</location>
        <topology evidence="1">Multi-pass membrane protein</topology>
    </subcellularLocation>
    <subcellularLocation>
        <location evidence="10">Cell membrane</location>
        <topology evidence="10">Multi-pass membrane protein</topology>
    </subcellularLocation>
</comment>
<protein>
    <submittedName>
        <fullName evidence="12">ABC transporter permease</fullName>
    </submittedName>
</protein>
<evidence type="ECO:0000259" key="11">
    <source>
        <dbReference type="PROSITE" id="PS50928"/>
    </source>
</evidence>
<dbReference type="NCBIfam" id="TIGR01726">
    <property type="entry name" value="HEQRo_perm_3TM"/>
    <property type="match status" value="1"/>
</dbReference>
<proteinExistence type="inferred from homology"/>
<dbReference type="Proteomes" id="UP000315901">
    <property type="component" value="Unassembled WGS sequence"/>
</dbReference>
<evidence type="ECO:0000256" key="1">
    <source>
        <dbReference type="ARBA" id="ARBA00004429"/>
    </source>
</evidence>
<accession>A0A501WLE2</accession>
<evidence type="ECO:0000256" key="9">
    <source>
        <dbReference type="ARBA" id="ARBA00023136"/>
    </source>
</evidence>
<comment type="similarity">
    <text evidence="2">Belongs to the binding-protein-dependent transport system permease family. HisMQ subfamily.</text>
</comment>
<dbReference type="GO" id="GO:0022857">
    <property type="term" value="F:transmembrane transporter activity"/>
    <property type="evidence" value="ECO:0007669"/>
    <property type="project" value="InterPro"/>
</dbReference>
<sequence>MMIDLHGYGSQLLLGAQVTVELAMSSLLVGLILGLLGASAKLSRFRLLQWLANGYTTLIRGIPELLTVLIIYFGATTVLMGIAGWFGYEEYIEIGPFAAGVTALGLTFGAYATEVFRGALQSIPKGQHEAAIALGMGSMRKFYRIILPQVWRIALPGIGNLFLVLLKDTALVSVVGLDDIMRKANIAVNNTKEPFLFYLAAAFMYLALTVVSMVVVSYFEKRANRGLHRG</sequence>
<evidence type="ECO:0000256" key="5">
    <source>
        <dbReference type="ARBA" id="ARBA00022519"/>
    </source>
</evidence>
<dbReference type="PANTHER" id="PTHR30133">
    <property type="entry name" value="CATIONIC AMINO ACID TRANSPORTER, MEMBRANE COMPONENT"/>
    <property type="match status" value="1"/>
</dbReference>
<dbReference type="InterPro" id="IPR010065">
    <property type="entry name" value="AA_ABC_transptr_permease_3TM"/>
</dbReference>
<feature type="domain" description="ABC transmembrane type-1" evidence="11">
    <location>
        <begin position="16"/>
        <end position="216"/>
    </location>
</feature>
<name>A0A501WLE2_9GAMM</name>
<keyword evidence="7" id="KW-0029">Amino-acid transport</keyword>
<keyword evidence="13" id="KW-1185">Reference proteome</keyword>
<dbReference type="GO" id="GO:0006865">
    <property type="term" value="P:amino acid transport"/>
    <property type="evidence" value="ECO:0007669"/>
    <property type="project" value="UniProtKB-KW"/>
</dbReference>
<evidence type="ECO:0000256" key="3">
    <source>
        <dbReference type="ARBA" id="ARBA00022448"/>
    </source>
</evidence>
<comment type="caution">
    <text evidence="12">The sequence shown here is derived from an EMBL/GenBank/DDBJ whole genome shotgun (WGS) entry which is preliminary data.</text>
</comment>
<keyword evidence="9 10" id="KW-0472">Membrane</keyword>
<feature type="transmembrane region" description="Helical" evidence="10">
    <location>
        <begin position="65"/>
        <end position="88"/>
    </location>
</feature>
<keyword evidence="3 10" id="KW-0813">Transport</keyword>
<keyword evidence="8 10" id="KW-1133">Transmembrane helix</keyword>
<dbReference type="GO" id="GO:0043190">
    <property type="term" value="C:ATP-binding cassette (ABC) transporter complex"/>
    <property type="evidence" value="ECO:0007669"/>
    <property type="project" value="InterPro"/>
</dbReference>
<dbReference type="Gene3D" id="1.10.3720.10">
    <property type="entry name" value="MetI-like"/>
    <property type="match status" value="1"/>
</dbReference>
<evidence type="ECO:0000256" key="10">
    <source>
        <dbReference type="RuleBase" id="RU363032"/>
    </source>
</evidence>
<dbReference type="InterPro" id="IPR051613">
    <property type="entry name" value="ABC_transp_permease_HisMQ"/>
</dbReference>
<evidence type="ECO:0000313" key="13">
    <source>
        <dbReference type="Proteomes" id="UP000315901"/>
    </source>
</evidence>
<dbReference type="EMBL" id="VFRR01000020">
    <property type="protein sequence ID" value="TPE50319.1"/>
    <property type="molecule type" value="Genomic_DNA"/>
</dbReference>
<keyword evidence="4" id="KW-1003">Cell membrane</keyword>
<dbReference type="OrthoDB" id="9815029at2"/>
<dbReference type="AlphaFoldDB" id="A0A501WLE2"/>
<keyword evidence="6 10" id="KW-0812">Transmembrane</keyword>
<feature type="transmembrane region" description="Helical" evidence="10">
    <location>
        <begin position="195"/>
        <end position="219"/>
    </location>
</feature>
<reference evidence="12 13" key="1">
    <citation type="submission" date="2019-06" db="EMBL/GenBank/DDBJ databases">
        <title>A novel bacterium of genus Marinomonas, isolated from coastal sand.</title>
        <authorList>
            <person name="Huang H."/>
            <person name="Mo K."/>
            <person name="Hu Y."/>
        </authorList>
    </citation>
    <scope>NUCLEOTIDE SEQUENCE [LARGE SCALE GENOMIC DNA]</scope>
    <source>
        <strain evidence="12 13">HB171799</strain>
    </source>
</reference>
<keyword evidence="5" id="KW-0997">Cell inner membrane</keyword>
<evidence type="ECO:0000256" key="8">
    <source>
        <dbReference type="ARBA" id="ARBA00022989"/>
    </source>
</evidence>
<organism evidence="12 13">
    <name type="scientific">Maribrevibacterium harenarium</name>
    <dbReference type="NCBI Taxonomy" id="2589817"/>
    <lineage>
        <taxon>Bacteria</taxon>
        <taxon>Pseudomonadati</taxon>
        <taxon>Pseudomonadota</taxon>
        <taxon>Gammaproteobacteria</taxon>
        <taxon>Oceanospirillales</taxon>
        <taxon>Oceanospirillaceae</taxon>
        <taxon>Maribrevibacterium</taxon>
    </lineage>
</organism>
<dbReference type="InterPro" id="IPR000515">
    <property type="entry name" value="MetI-like"/>
</dbReference>
<feature type="transmembrane region" description="Helical" evidence="10">
    <location>
        <begin position="150"/>
        <end position="175"/>
    </location>
</feature>
<evidence type="ECO:0000256" key="4">
    <source>
        <dbReference type="ARBA" id="ARBA00022475"/>
    </source>
</evidence>
<dbReference type="SUPFAM" id="SSF161098">
    <property type="entry name" value="MetI-like"/>
    <property type="match status" value="1"/>
</dbReference>
<evidence type="ECO:0000256" key="6">
    <source>
        <dbReference type="ARBA" id="ARBA00022692"/>
    </source>
</evidence>
<dbReference type="PANTHER" id="PTHR30133:SF2">
    <property type="entry name" value="ARGININE ABC TRANSPORTER PERMEASE PROTEIN ARTQ"/>
    <property type="match status" value="1"/>
</dbReference>
<dbReference type="InterPro" id="IPR035906">
    <property type="entry name" value="MetI-like_sf"/>
</dbReference>
<dbReference type="CDD" id="cd06261">
    <property type="entry name" value="TM_PBP2"/>
    <property type="match status" value="1"/>
</dbReference>
<gene>
    <name evidence="12" type="ORF">FJM67_10755</name>
</gene>